<dbReference type="STRING" id="5875.Q4N0L3"/>
<dbReference type="GeneID" id="3500048"/>
<protein>
    <submittedName>
        <fullName evidence="3">Syntaxin binding protein, putative</fullName>
    </submittedName>
</protein>
<dbReference type="GO" id="GO:0016192">
    <property type="term" value="P:vesicle-mediated transport"/>
    <property type="evidence" value="ECO:0007669"/>
    <property type="project" value="InterPro"/>
</dbReference>
<evidence type="ECO:0000256" key="2">
    <source>
        <dbReference type="SAM" id="MobiDB-lite"/>
    </source>
</evidence>
<dbReference type="Gene3D" id="3.40.50.2060">
    <property type="match status" value="1"/>
</dbReference>
<dbReference type="InterPro" id="IPR027482">
    <property type="entry name" value="Sec1-like_dom2"/>
</dbReference>
<dbReference type="Proteomes" id="UP000001949">
    <property type="component" value="Unassembled WGS sequence"/>
</dbReference>
<reference evidence="3 4" key="1">
    <citation type="journal article" date="2005" name="Science">
        <title>Genome sequence of Theileria parva, a bovine pathogen that transforms lymphocytes.</title>
        <authorList>
            <person name="Gardner M.J."/>
            <person name="Bishop R."/>
            <person name="Shah T."/>
            <person name="de Villiers E.P."/>
            <person name="Carlton J.M."/>
            <person name="Hall N."/>
            <person name="Ren Q."/>
            <person name="Paulsen I.T."/>
            <person name="Pain A."/>
            <person name="Berriman M."/>
            <person name="Wilson R.J.M."/>
            <person name="Sato S."/>
            <person name="Ralph S.A."/>
            <person name="Mann D.J."/>
            <person name="Xiong Z."/>
            <person name="Shallom S.J."/>
            <person name="Weidman J."/>
            <person name="Jiang L."/>
            <person name="Lynn J."/>
            <person name="Weaver B."/>
            <person name="Shoaibi A."/>
            <person name="Domingo A.R."/>
            <person name="Wasawo D."/>
            <person name="Crabtree J."/>
            <person name="Wortman J.R."/>
            <person name="Haas B."/>
            <person name="Angiuoli S.V."/>
            <person name="Creasy T.H."/>
            <person name="Lu C."/>
            <person name="Suh B."/>
            <person name="Silva J.C."/>
            <person name="Utterback T.R."/>
            <person name="Feldblyum T.V."/>
            <person name="Pertea M."/>
            <person name="Allen J."/>
            <person name="Nierman W.C."/>
            <person name="Taracha E.L.N."/>
            <person name="Salzberg S.L."/>
            <person name="White O.R."/>
            <person name="Fitzhugh H.A."/>
            <person name="Morzaria S."/>
            <person name="Venter J.C."/>
            <person name="Fraser C.M."/>
            <person name="Nene V."/>
        </authorList>
    </citation>
    <scope>NUCLEOTIDE SEQUENCE [LARGE SCALE GENOMIC DNA]</scope>
    <source>
        <strain evidence="3 4">Muguga</strain>
    </source>
</reference>
<gene>
    <name evidence="3" type="ordered locus">TP03_0108</name>
</gene>
<dbReference type="PANTHER" id="PTHR11679">
    <property type="entry name" value="VESICLE PROTEIN SORTING-ASSOCIATED"/>
    <property type="match status" value="1"/>
</dbReference>
<dbReference type="InterPro" id="IPR043127">
    <property type="entry name" value="Sec-1-like_dom3a"/>
</dbReference>
<keyword evidence="4" id="KW-1185">Reference proteome</keyword>
<dbReference type="OMA" id="FIMFNCH"/>
<dbReference type="FunCoup" id="Q4N0L3">
    <property type="interactions" value="189"/>
</dbReference>
<dbReference type="Gene3D" id="3.40.50.1910">
    <property type="match status" value="1"/>
</dbReference>
<dbReference type="InterPro" id="IPR036045">
    <property type="entry name" value="Sec1-like_sf"/>
</dbReference>
<dbReference type="AlphaFoldDB" id="Q4N0L3"/>
<feature type="compositionally biased region" description="Polar residues" evidence="2">
    <location>
        <begin position="259"/>
        <end position="272"/>
    </location>
</feature>
<dbReference type="InParanoid" id="Q4N0L3"/>
<dbReference type="InterPro" id="IPR001619">
    <property type="entry name" value="Sec1-like"/>
</dbReference>
<name>Q4N0L3_THEPA</name>
<dbReference type="Pfam" id="PF00995">
    <property type="entry name" value="Sec1"/>
    <property type="match status" value="1"/>
</dbReference>
<dbReference type="PIRSF" id="PIRSF005715">
    <property type="entry name" value="VPS45_Sec1"/>
    <property type="match status" value="1"/>
</dbReference>
<accession>Q4N0L3</accession>
<organism evidence="3 4">
    <name type="scientific">Theileria parva</name>
    <name type="common">East coast fever infection agent</name>
    <dbReference type="NCBI Taxonomy" id="5875"/>
    <lineage>
        <taxon>Eukaryota</taxon>
        <taxon>Sar</taxon>
        <taxon>Alveolata</taxon>
        <taxon>Apicomplexa</taxon>
        <taxon>Aconoidasida</taxon>
        <taxon>Piroplasmida</taxon>
        <taxon>Theileriidae</taxon>
        <taxon>Theileria</taxon>
    </lineage>
</organism>
<dbReference type="InterPro" id="IPR043154">
    <property type="entry name" value="Sec-1-like_dom1"/>
</dbReference>
<dbReference type="EMBL" id="AAGK01000005">
    <property type="protein sequence ID" value="EAN30843.1"/>
    <property type="molecule type" value="Genomic_DNA"/>
</dbReference>
<dbReference type="SUPFAM" id="SSF56815">
    <property type="entry name" value="Sec1/munc18-like (SM) proteins"/>
    <property type="match status" value="1"/>
</dbReference>
<sequence length="668" mass="75833">MSLKQAAKERLLWAIRQVVTPFGRVIMLVDPMSLKIVSSCCQLSDVLDEGVDLVEVLTKRREPLKSKNVLCILSDLGYLDLLLKDFTPGKEHYMGVFIMFNCHLRDDSALRKIAQNMSFEKVLGCVELFLNFVPFESNIFYSQISSLQSLYGGSCYDSYVSTVSSKIVSLCNVLNLTPSISFHDANSQVIKLICHSVTQLISETIRGKSNLKPCDLIVFDRSTDFTPVFIHEFTYQALVYDLLNIPYSTVRGQGNCFQGTNSPLDSQRSQNSNDNTTDTTGERVDNCYEFKVVGSDRVERRVALLDAELDVLWAKYRHMHIQEVNTLVLSEIDKFKKTPGGKAQSMLEQMRNLPNLQYLIEKYWAHLNLTNECFNQVQKRDLIRLSELEQTIATSLDSKMKSTTHAKLFDKLVSILNQSNNSSNMNQSYQLSRGPDKKLMLQNNFKFGNVEDVSETPSLLPDDKVRLILLYLCNYNVGVGGLKELLKVIQLDYKAVELLQRVLKSLPIMNNGSGKPVHKLANDGIINYYKKLSVEYDSSRFVSHLTYTLDQYLKHDFHHEHITPYNTHNINSGNTVNSGNSGNIGNTVNNSNSGNRVKGVRMELSTFDVLLEREEGADDGRRRVLVYVLGGVTFSECREIYKIMNKRHVEIYFGGDEIVIPAQLLQTF</sequence>
<evidence type="ECO:0000313" key="3">
    <source>
        <dbReference type="EMBL" id="EAN30843.1"/>
    </source>
</evidence>
<dbReference type="KEGG" id="tpv:TP03_0108"/>
<evidence type="ECO:0000313" key="4">
    <source>
        <dbReference type="Proteomes" id="UP000001949"/>
    </source>
</evidence>
<dbReference type="VEuPathDB" id="PiroplasmaDB:TpMuguga_03g00108"/>
<feature type="region of interest" description="Disordered" evidence="2">
    <location>
        <begin position="259"/>
        <end position="281"/>
    </location>
</feature>
<comment type="caution">
    <text evidence="3">The sequence shown here is derived from an EMBL/GenBank/DDBJ whole genome shotgun (WGS) entry which is preliminary data.</text>
</comment>
<dbReference type="eggNOG" id="KOG1300">
    <property type="taxonomic scope" value="Eukaryota"/>
</dbReference>
<comment type="similarity">
    <text evidence="1">Belongs to the STXBP/unc-18/SEC1 family.</text>
</comment>
<dbReference type="Gene3D" id="3.90.830.10">
    <property type="entry name" value="Syntaxin Binding Protein 1, Chain A, domain 2"/>
    <property type="match status" value="1"/>
</dbReference>
<proteinExistence type="inferred from homology"/>
<evidence type="ECO:0000256" key="1">
    <source>
        <dbReference type="ARBA" id="ARBA00009884"/>
    </source>
</evidence>